<dbReference type="Pfam" id="PF00593">
    <property type="entry name" value="TonB_dep_Rec_b-barrel"/>
    <property type="match status" value="1"/>
</dbReference>
<evidence type="ECO:0000313" key="21">
    <source>
        <dbReference type="Proteomes" id="UP001596542"/>
    </source>
</evidence>
<comment type="caution">
    <text evidence="20">The sequence shown here is derived from an EMBL/GenBank/DDBJ whole genome shotgun (WGS) entry which is preliminary data.</text>
</comment>
<keyword evidence="7 17" id="KW-0732">Signal</keyword>
<evidence type="ECO:0000313" key="20">
    <source>
        <dbReference type="EMBL" id="MFC7288864.1"/>
    </source>
</evidence>
<gene>
    <name evidence="20" type="ORF">ACFQPC_12500</name>
</gene>
<dbReference type="SUPFAM" id="SSF56935">
    <property type="entry name" value="Porins"/>
    <property type="match status" value="1"/>
</dbReference>
<evidence type="ECO:0000259" key="19">
    <source>
        <dbReference type="Pfam" id="PF07715"/>
    </source>
</evidence>
<comment type="similarity">
    <text evidence="2 14 15">Belongs to the TonB-dependent receptor family.</text>
</comment>
<feature type="compositionally biased region" description="Polar residues" evidence="16">
    <location>
        <begin position="537"/>
        <end position="555"/>
    </location>
</feature>
<evidence type="ECO:0000256" key="15">
    <source>
        <dbReference type="RuleBase" id="RU003357"/>
    </source>
</evidence>
<evidence type="ECO:0000256" key="17">
    <source>
        <dbReference type="SAM" id="SignalP"/>
    </source>
</evidence>
<feature type="domain" description="TonB-dependent receptor plug" evidence="19">
    <location>
        <begin position="75"/>
        <end position="174"/>
    </location>
</feature>
<keyword evidence="5" id="KW-0410">Iron transport</keyword>
<dbReference type="InterPro" id="IPR000531">
    <property type="entry name" value="Beta-barrel_TonB"/>
</dbReference>
<evidence type="ECO:0000256" key="4">
    <source>
        <dbReference type="ARBA" id="ARBA00022452"/>
    </source>
</evidence>
<dbReference type="InterPro" id="IPR037066">
    <property type="entry name" value="Plug_dom_sf"/>
</dbReference>
<dbReference type="Pfam" id="PF07715">
    <property type="entry name" value="Plug"/>
    <property type="match status" value="1"/>
</dbReference>
<evidence type="ECO:0000256" key="12">
    <source>
        <dbReference type="ARBA" id="ARBA00023170"/>
    </source>
</evidence>
<evidence type="ECO:0000256" key="2">
    <source>
        <dbReference type="ARBA" id="ARBA00009810"/>
    </source>
</evidence>
<dbReference type="EMBL" id="JBHTBU010000002">
    <property type="protein sequence ID" value="MFC7288864.1"/>
    <property type="molecule type" value="Genomic_DNA"/>
</dbReference>
<reference evidence="21" key="1">
    <citation type="journal article" date="2019" name="Int. J. Syst. Evol. Microbiol.">
        <title>The Global Catalogue of Microorganisms (GCM) 10K type strain sequencing project: providing services to taxonomists for standard genome sequencing and annotation.</title>
        <authorList>
            <consortium name="The Broad Institute Genomics Platform"/>
            <consortium name="The Broad Institute Genome Sequencing Center for Infectious Disease"/>
            <person name="Wu L."/>
            <person name="Ma J."/>
        </authorList>
    </citation>
    <scope>NUCLEOTIDE SEQUENCE [LARGE SCALE GENOMIC DNA]</scope>
    <source>
        <strain evidence="21">KACC 12508</strain>
    </source>
</reference>
<organism evidence="20 21">
    <name type="scientific">Herminiimonas glaciei</name>
    <dbReference type="NCBI Taxonomy" id="523788"/>
    <lineage>
        <taxon>Bacteria</taxon>
        <taxon>Pseudomonadati</taxon>
        <taxon>Pseudomonadota</taxon>
        <taxon>Betaproteobacteria</taxon>
        <taxon>Burkholderiales</taxon>
        <taxon>Oxalobacteraceae</taxon>
        <taxon>Herminiimonas</taxon>
    </lineage>
</organism>
<dbReference type="InterPro" id="IPR039426">
    <property type="entry name" value="TonB-dep_rcpt-like"/>
</dbReference>
<dbReference type="InterPro" id="IPR012910">
    <property type="entry name" value="Plug_dom"/>
</dbReference>
<comment type="subcellular location">
    <subcellularLocation>
        <location evidence="1 14">Cell outer membrane</location>
        <topology evidence="1 14">Multi-pass membrane protein</topology>
    </subcellularLocation>
</comment>
<keyword evidence="9" id="KW-0406">Ion transport</keyword>
<feature type="signal peptide" evidence="17">
    <location>
        <begin position="1"/>
        <end position="34"/>
    </location>
</feature>
<protein>
    <submittedName>
        <fullName evidence="20">Catecholate siderophore receptor Fiu</fullName>
    </submittedName>
</protein>
<name>A0ABW2ID01_9BURK</name>
<dbReference type="PANTHER" id="PTHR32552:SF89">
    <property type="entry name" value="CATECHOLATE SIDEROPHORE RECEPTOR FIU"/>
    <property type="match status" value="1"/>
</dbReference>
<feature type="domain" description="TonB-dependent receptor-like beta-barrel" evidence="18">
    <location>
        <begin position="271"/>
        <end position="719"/>
    </location>
</feature>
<feature type="chain" id="PRO_5046793108" evidence="17">
    <location>
        <begin position="35"/>
        <end position="751"/>
    </location>
</feature>
<accession>A0ABW2ID01</accession>
<evidence type="ECO:0000256" key="6">
    <source>
        <dbReference type="ARBA" id="ARBA00022692"/>
    </source>
</evidence>
<keyword evidence="21" id="KW-1185">Reference proteome</keyword>
<evidence type="ECO:0000259" key="18">
    <source>
        <dbReference type="Pfam" id="PF00593"/>
    </source>
</evidence>
<dbReference type="Gene3D" id="2.40.170.20">
    <property type="entry name" value="TonB-dependent receptor, beta-barrel domain"/>
    <property type="match status" value="1"/>
</dbReference>
<sequence>MAYIKSRKHAATRRSNCSAAVALAFIALPGAAYAQQTDDKAVKKAGTLPQITVQSTAAENYKADTVASPKFTQPLVDTPQTISVIKKELLQQQAATTLEEALSNTPGITFQLGEGGNTSTGDTIFMRGFDTAGSIYIDGVRDLGAISRDTFNLEQIEVVKGPSGSDNGRGTSSGYINMVSKTPQLKDITAGTVIIGTDDRQRATIDLNRKLDLGIPGSAFRLNFLAQDYDVPGRNVVNNKRIGIAPSIAFGLGTATRTTLSYLHMEQDNIPDGGVPTFGMPGYFYGTSRLRGPAVNPSNYYGLNGDRNDINTDMVTAKIEHDIAPGTTMRNTTRIGRSKQDLVVTGMGTVAEPSAGSSPSSYTMSRARRGRIQTNDIATNQTNLTTEFATGSIKHTLSAGVEFIYERQKIQVATRPDGLPAANLYAPNSNVAAGMPQQLGAYTDGNTFTTALYAFDTLKLSDRWMLNAGIRWEKFKTKTDSKSHPRGSTALNTDPDRQLSDTLLSWKLGAVFKPASNGSIYAGWSTSFQPPGGANFELSTNSNNQASSNLDPQEGSNIEIGTKWDLFDNRVSATAAIYRSQNKKELISDGATPPSYSQLGKRRVDGVELGLVGMITPNLNITTGLAYMDSKIVRGTPANEGGVIVFSPKLTFTSWLTYKLPNGVTIGGGARYVDTAARSSNVTQTPTNLWTMPDYWVGNAMASYDVNKNLSLQLNINNVFNKKYISRINSGGSRYQPGAERNALLTANLKF</sequence>
<evidence type="ECO:0000256" key="7">
    <source>
        <dbReference type="ARBA" id="ARBA00022729"/>
    </source>
</evidence>
<evidence type="ECO:0000256" key="16">
    <source>
        <dbReference type="SAM" id="MobiDB-lite"/>
    </source>
</evidence>
<keyword evidence="10 15" id="KW-0798">TonB box</keyword>
<dbReference type="Gene3D" id="2.170.130.10">
    <property type="entry name" value="TonB-dependent receptor, plug domain"/>
    <property type="match status" value="1"/>
</dbReference>
<dbReference type="CDD" id="cd01347">
    <property type="entry name" value="ligand_gated_channel"/>
    <property type="match status" value="1"/>
</dbReference>
<keyword evidence="11 14" id="KW-0472">Membrane</keyword>
<evidence type="ECO:0000256" key="10">
    <source>
        <dbReference type="ARBA" id="ARBA00023077"/>
    </source>
</evidence>
<evidence type="ECO:0000256" key="5">
    <source>
        <dbReference type="ARBA" id="ARBA00022496"/>
    </source>
</evidence>
<dbReference type="NCBIfam" id="TIGR01783">
    <property type="entry name" value="TonB-siderophor"/>
    <property type="match status" value="1"/>
</dbReference>
<dbReference type="PROSITE" id="PS52016">
    <property type="entry name" value="TONB_DEPENDENT_REC_3"/>
    <property type="match status" value="1"/>
</dbReference>
<evidence type="ECO:0000256" key="8">
    <source>
        <dbReference type="ARBA" id="ARBA00023004"/>
    </source>
</evidence>
<evidence type="ECO:0000256" key="14">
    <source>
        <dbReference type="PROSITE-ProRule" id="PRU01360"/>
    </source>
</evidence>
<evidence type="ECO:0000256" key="1">
    <source>
        <dbReference type="ARBA" id="ARBA00004571"/>
    </source>
</evidence>
<keyword evidence="13 14" id="KW-0998">Cell outer membrane</keyword>
<evidence type="ECO:0000256" key="9">
    <source>
        <dbReference type="ARBA" id="ARBA00023065"/>
    </source>
</evidence>
<evidence type="ECO:0000256" key="11">
    <source>
        <dbReference type="ARBA" id="ARBA00023136"/>
    </source>
</evidence>
<dbReference type="RefSeq" id="WP_382272262.1">
    <property type="nucleotide sequence ID" value="NZ_JBHTBU010000002.1"/>
</dbReference>
<keyword evidence="12 20" id="KW-0675">Receptor</keyword>
<evidence type="ECO:0000256" key="13">
    <source>
        <dbReference type="ARBA" id="ARBA00023237"/>
    </source>
</evidence>
<keyword evidence="6 14" id="KW-0812">Transmembrane</keyword>
<dbReference type="Proteomes" id="UP001596542">
    <property type="component" value="Unassembled WGS sequence"/>
</dbReference>
<keyword evidence="8" id="KW-0408">Iron</keyword>
<dbReference type="PANTHER" id="PTHR32552">
    <property type="entry name" value="FERRICHROME IRON RECEPTOR-RELATED"/>
    <property type="match status" value="1"/>
</dbReference>
<proteinExistence type="inferred from homology"/>
<feature type="region of interest" description="Disordered" evidence="16">
    <location>
        <begin position="533"/>
        <end position="555"/>
    </location>
</feature>
<dbReference type="InterPro" id="IPR010105">
    <property type="entry name" value="TonB_sidphr_rcpt"/>
</dbReference>
<dbReference type="NCBIfam" id="NF007349">
    <property type="entry name" value="PRK09840.1"/>
    <property type="match status" value="1"/>
</dbReference>
<dbReference type="InterPro" id="IPR036942">
    <property type="entry name" value="Beta-barrel_TonB_sf"/>
</dbReference>
<keyword evidence="4 14" id="KW-1134">Transmembrane beta strand</keyword>
<keyword evidence="3 14" id="KW-0813">Transport</keyword>
<evidence type="ECO:0000256" key="3">
    <source>
        <dbReference type="ARBA" id="ARBA00022448"/>
    </source>
</evidence>